<comment type="caution">
    <text evidence="1">The sequence shown here is derived from an EMBL/GenBank/DDBJ whole genome shotgun (WGS) entry which is preliminary data.</text>
</comment>
<protein>
    <submittedName>
        <fullName evidence="1">Uncharacterized protein</fullName>
    </submittedName>
</protein>
<reference evidence="1" key="1">
    <citation type="submission" date="2023-04" db="EMBL/GenBank/DDBJ databases">
        <title>A chromosome-level genome assembly of the parasitoid wasp Eretmocerus hayati.</title>
        <authorList>
            <person name="Zhong Y."/>
            <person name="Liu S."/>
            <person name="Liu Y."/>
        </authorList>
    </citation>
    <scope>NUCLEOTIDE SEQUENCE</scope>
    <source>
        <strain evidence="1">ZJU_SS_LIU_2023</strain>
    </source>
</reference>
<accession>A0ACC2NET3</accession>
<name>A0ACC2NET3_9HYME</name>
<evidence type="ECO:0000313" key="1">
    <source>
        <dbReference type="EMBL" id="KAJ8668854.1"/>
    </source>
</evidence>
<proteinExistence type="predicted"/>
<dbReference type="Proteomes" id="UP001239111">
    <property type="component" value="Chromosome 3"/>
</dbReference>
<organism evidence="1 2">
    <name type="scientific">Eretmocerus hayati</name>
    <dbReference type="NCBI Taxonomy" id="131215"/>
    <lineage>
        <taxon>Eukaryota</taxon>
        <taxon>Metazoa</taxon>
        <taxon>Ecdysozoa</taxon>
        <taxon>Arthropoda</taxon>
        <taxon>Hexapoda</taxon>
        <taxon>Insecta</taxon>
        <taxon>Pterygota</taxon>
        <taxon>Neoptera</taxon>
        <taxon>Endopterygota</taxon>
        <taxon>Hymenoptera</taxon>
        <taxon>Apocrita</taxon>
        <taxon>Proctotrupomorpha</taxon>
        <taxon>Chalcidoidea</taxon>
        <taxon>Aphelinidae</taxon>
        <taxon>Aphelininae</taxon>
        <taxon>Eretmocerus</taxon>
    </lineage>
</organism>
<sequence>MSSNTDKYLEFRHHQAKYFLGDSVSAIFTHDQRNSSTELAFKYAVHRINKERIILPNTTLIYDIQYVPRDDSFHASKQACQQVKFGVQAVFGPSDPILGQHIHSICDALDIPHLEARLDLESEAKEFSINLHPAQSLLNAAFRDIMAFLNWTKVVIIYEDDYSLVKLRELVKTRKSQDVEIFLKKTELDSYKRVLSEIKSKEIRSIIVDTKPENMHHFLRMILQLQMNDYNYHYLFTTFDIETFDLEDFKYNLVNITAFRLVDADDVGVRGILRDIEKYHSGGNNLLNKSRVIE</sequence>
<feature type="non-terminal residue" evidence="1">
    <location>
        <position position="294"/>
    </location>
</feature>
<gene>
    <name evidence="1" type="ORF">QAD02_000113</name>
</gene>
<keyword evidence="2" id="KW-1185">Reference proteome</keyword>
<dbReference type="EMBL" id="CM056743">
    <property type="protein sequence ID" value="KAJ8668854.1"/>
    <property type="molecule type" value="Genomic_DNA"/>
</dbReference>
<evidence type="ECO:0000313" key="2">
    <source>
        <dbReference type="Proteomes" id="UP001239111"/>
    </source>
</evidence>